<evidence type="ECO:0000256" key="1">
    <source>
        <dbReference type="ARBA" id="ARBA00004141"/>
    </source>
</evidence>
<feature type="transmembrane region" description="Helical" evidence="6">
    <location>
        <begin position="91"/>
        <end position="109"/>
    </location>
</feature>
<protein>
    <submittedName>
        <fullName evidence="7">Di-/tripeptide transporter</fullName>
    </submittedName>
</protein>
<feature type="transmembrane region" description="Helical" evidence="6">
    <location>
        <begin position="62"/>
        <end position="82"/>
    </location>
</feature>
<feature type="transmembrane region" description="Helical" evidence="6">
    <location>
        <begin position="155"/>
        <end position="172"/>
    </location>
</feature>
<dbReference type="Pfam" id="PF00854">
    <property type="entry name" value="PTR2"/>
    <property type="match status" value="1"/>
</dbReference>
<evidence type="ECO:0000256" key="5">
    <source>
        <dbReference type="ARBA" id="ARBA00023136"/>
    </source>
</evidence>
<dbReference type="OrthoDB" id="5351355at2"/>
<dbReference type="GO" id="GO:0022857">
    <property type="term" value="F:transmembrane transporter activity"/>
    <property type="evidence" value="ECO:0007669"/>
    <property type="project" value="InterPro"/>
</dbReference>
<comment type="subcellular location">
    <subcellularLocation>
        <location evidence="1">Membrane</location>
        <topology evidence="1">Multi-pass membrane protein</topology>
    </subcellularLocation>
</comment>
<dbReference type="EMBL" id="ASRX01000088">
    <property type="protein sequence ID" value="EYF01134.1"/>
    <property type="molecule type" value="Genomic_DNA"/>
</dbReference>
<dbReference type="RefSeq" id="WP_044249992.1">
    <property type="nucleotide sequence ID" value="NZ_ASRX01000088.1"/>
</dbReference>
<keyword evidence="8" id="KW-1185">Reference proteome</keyword>
<evidence type="ECO:0000256" key="4">
    <source>
        <dbReference type="ARBA" id="ARBA00022989"/>
    </source>
</evidence>
<name>A0A017SW07_9BACT</name>
<dbReference type="Proteomes" id="UP000019678">
    <property type="component" value="Unassembled WGS sequence"/>
</dbReference>
<dbReference type="AlphaFoldDB" id="A0A017SW07"/>
<feature type="transmembrane region" description="Helical" evidence="6">
    <location>
        <begin position="115"/>
        <end position="134"/>
    </location>
</feature>
<evidence type="ECO:0000313" key="8">
    <source>
        <dbReference type="Proteomes" id="UP000019678"/>
    </source>
</evidence>
<dbReference type="InterPro" id="IPR036259">
    <property type="entry name" value="MFS_trans_sf"/>
</dbReference>
<evidence type="ECO:0000256" key="6">
    <source>
        <dbReference type="SAM" id="Phobius"/>
    </source>
</evidence>
<keyword evidence="3 6" id="KW-0812">Transmembrane</keyword>
<comment type="similarity">
    <text evidence="2">Belongs to the major facilitator superfamily. Proton-dependent oligopeptide transporter (POT/PTR) (TC 2.A.17) family.</text>
</comment>
<keyword evidence="4 6" id="KW-1133">Transmembrane helix</keyword>
<feature type="transmembrane region" description="Helical" evidence="6">
    <location>
        <begin position="320"/>
        <end position="341"/>
    </location>
</feature>
<feature type="transmembrane region" description="Helical" evidence="6">
    <location>
        <begin position="450"/>
        <end position="468"/>
    </location>
</feature>
<evidence type="ECO:0000256" key="3">
    <source>
        <dbReference type="ARBA" id="ARBA00022692"/>
    </source>
</evidence>
<dbReference type="PANTHER" id="PTHR11654">
    <property type="entry name" value="OLIGOPEPTIDE TRANSPORTER-RELATED"/>
    <property type="match status" value="1"/>
</dbReference>
<accession>A0A017SW07</accession>
<dbReference type="GO" id="GO:0016020">
    <property type="term" value="C:membrane"/>
    <property type="evidence" value="ECO:0007669"/>
    <property type="project" value="UniProtKB-SubCell"/>
</dbReference>
<dbReference type="CDD" id="cd17347">
    <property type="entry name" value="MFS_SLC15A1_2_like"/>
    <property type="match status" value="1"/>
</dbReference>
<dbReference type="GO" id="GO:0006857">
    <property type="term" value="P:oligopeptide transport"/>
    <property type="evidence" value="ECO:0007669"/>
    <property type="project" value="InterPro"/>
</dbReference>
<evidence type="ECO:0000256" key="2">
    <source>
        <dbReference type="ARBA" id="ARBA00005982"/>
    </source>
</evidence>
<dbReference type="FunFam" id="1.20.1250.20:FF:000651">
    <property type="entry name" value="Glutathione uptake transporter"/>
    <property type="match status" value="1"/>
</dbReference>
<organism evidence="7 8">
    <name type="scientific">Chondromyces apiculatus DSM 436</name>
    <dbReference type="NCBI Taxonomy" id="1192034"/>
    <lineage>
        <taxon>Bacteria</taxon>
        <taxon>Pseudomonadati</taxon>
        <taxon>Myxococcota</taxon>
        <taxon>Polyangia</taxon>
        <taxon>Polyangiales</taxon>
        <taxon>Polyangiaceae</taxon>
        <taxon>Chondromyces</taxon>
    </lineage>
</organism>
<feature type="transmembrane region" description="Helical" evidence="6">
    <location>
        <begin position="387"/>
        <end position="409"/>
    </location>
</feature>
<dbReference type="InterPro" id="IPR018456">
    <property type="entry name" value="PTR2_symporter_CS"/>
</dbReference>
<dbReference type="InterPro" id="IPR000109">
    <property type="entry name" value="POT_fam"/>
</dbReference>
<feature type="transmembrane region" description="Helical" evidence="6">
    <location>
        <begin position="353"/>
        <end position="375"/>
    </location>
</feature>
<dbReference type="Gene3D" id="1.20.1250.20">
    <property type="entry name" value="MFS general substrate transporter like domains"/>
    <property type="match status" value="1"/>
</dbReference>
<evidence type="ECO:0000313" key="7">
    <source>
        <dbReference type="EMBL" id="EYF01134.1"/>
    </source>
</evidence>
<dbReference type="SUPFAM" id="SSF103473">
    <property type="entry name" value="MFS general substrate transporter"/>
    <property type="match status" value="1"/>
</dbReference>
<dbReference type="PROSITE" id="PS01022">
    <property type="entry name" value="PTR2_1"/>
    <property type="match status" value="1"/>
</dbReference>
<proteinExistence type="inferred from homology"/>
<sequence length="486" mass="53265">MATPSATADDKLPRQIPYIIGTEACERFSFYGMRNILTVFLIEYLLLHHNPDPAAREGAAKGIFHLFVSGVYFFPLLGGFLADRFFGKYRVIFWLSLFYVLGHAFLAVFENNREGFYAGLFLIALGSGGIKPCVSAMVGDQFTAENKHLVKKVFAMFYWTINFGSFFASLLMPKTLKLYGPSVAFGIPGVLMAISLLIFWLGRKHYVVIPPTGPNPHSFLRVIASAFKDRGSAGAGSADPGAAGAGAAGAGTHWLDAARKVHPERAVEGAKAVIRLLALFAPIPFFWMLFDQKASTWVVQAKKMDPMVWGFKFEPSQMQLVNPALVMLLIPFTAGVVYPLFKRLGYELTPLRRMTIGMAVGAFSYIIAGSLEVSIEGGATLSILWQIAPYIVLTIAEILISTTGLEFAYSQAPHELKGTVMSFWNLTVTAANLAVAVASYLNVFRGSAQFFFYSVMAFVAAVVLGLIARRYTVVDYYQPKAAPPRG</sequence>
<dbReference type="STRING" id="1192034.CAP_8639"/>
<dbReference type="eggNOG" id="COG3104">
    <property type="taxonomic scope" value="Bacteria"/>
</dbReference>
<feature type="transmembrane region" description="Helical" evidence="6">
    <location>
        <begin position="178"/>
        <end position="201"/>
    </location>
</feature>
<keyword evidence="5 6" id="KW-0472">Membrane</keyword>
<feature type="transmembrane region" description="Helical" evidence="6">
    <location>
        <begin position="421"/>
        <end position="444"/>
    </location>
</feature>
<comment type="caution">
    <text evidence="7">The sequence shown here is derived from an EMBL/GenBank/DDBJ whole genome shotgun (WGS) entry which is preliminary data.</text>
</comment>
<reference evidence="7 8" key="1">
    <citation type="submission" date="2013-05" db="EMBL/GenBank/DDBJ databases">
        <title>Genome assembly of Chondromyces apiculatus DSM 436.</title>
        <authorList>
            <person name="Sharma G."/>
            <person name="Khatri I."/>
            <person name="Kaur C."/>
            <person name="Mayilraj S."/>
            <person name="Subramanian S."/>
        </authorList>
    </citation>
    <scope>NUCLEOTIDE SEQUENCE [LARGE SCALE GENOMIC DNA]</scope>
    <source>
        <strain evidence="7 8">DSM 436</strain>
    </source>
</reference>
<gene>
    <name evidence="7" type="ORF">CAP_8639</name>
</gene>